<feature type="domain" description="F-box" evidence="1">
    <location>
        <begin position="6"/>
        <end position="52"/>
    </location>
</feature>
<dbReference type="PANTHER" id="PTHR31672">
    <property type="entry name" value="BNACNNG10540D PROTEIN"/>
    <property type="match status" value="1"/>
</dbReference>
<dbReference type="PROSITE" id="PS50181">
    <property type="entry name" value="FBOX"/>
    <property type="match status" value="1"/>
</dbReference>
<dbReference type="InterPro" id="IPR001810">
    <property type="entry name" value="F-box_dom"/>
</dbReference>
<dbReference type="KEGG" id="dcr:108220624"/>
<keyword evidence="3" id="KW-1185">Reference proteome</keyword>
<reference evidence="2" key="2">
    <citation type="submission" date="2022-03" db="EMBL/GenBank/DDBJ databases">
        <title>Draft title - Genomic analysis of global carrot germplasm unveils the trajectory of domestication and the origin of high carotenoid orange carrot.</title>
        <authorList>
            <person name="Iorizzo M."/>
            <person name="Ellison S."/>
            <person name="Senalik D."/>
            <person name="Macko-Podgorni A."/>
            <person name="Grzebelus D."/>
            <person name="Bostan H."/>
            <person name="Rolling W."/>
            <person name="Curaba J."/>
            <person name="Simon P."/>
        </authorList>
    </citation>
    <scope>NUCLEOTIDE SEQUENCE</scope>
    <source>
        <tissue evidence="2">Leaf</tissue>
    </source>
</reference>
<dbReference type="SMART" id="SM00256">
    <property type="entry name" value="FBOX"/>
    <property type="match status" value="1"/>
</dbReference>
<name>A0AAF0X873_DAUCS</name>
<dbReference type="EMBL" id="CP093347">
    <property type="protein sequence ID" value="WOH01666.1"/>
    <property type="molecule type" value="Genomic_DNA"/>
</dbReference>
<dbReference type="AlphaFoldDB" id="A0AAF0X873"/>
<dbReference type="InterPro" id="IPR017451">
    <property type="entry name" value="F-box-assoc_interact_dom"/>
</dbReference>
<organism evidence="2 3">
    <name type="scientific">Daucus carota subsp. sativus</name>
    <name type="common">Carrot</name>
    <dbReference type="NCBI Taxonomy" id="79200"/>
    <lineage>
        <taxon>Eukaryota</taxon>
        <taxon>Viridiplantae</taxon>
        <taxon>Streptophyta</taxon>
        <taxon>Embryophyta</taxon>
        <taxon>Tracheophyta</taxon>
        <taxon>Spermatophyta</taxon>
        <taxon>Magnoliopsida</taxon>
        <taxon>eudicotyledons</taxon>
        <taxon>Gunneridae</taxon>
        <taxon>Pentapetalae</taxon>
        <taxon>asterids</taxon>
        <taxon>campanulids</taxon>
        <taxon>Apiales</taxon>
        <taxon>Apiaceae</taxon>
        <taxon>Apioideae</taxon>
        <taxon>Scandiceae</taxon>
        <taxon>Daucinae</taxon>
        <taxon>Daucus</taxon>
        <taxon>Daucus sect. Daucus</taxon>
    </lineage>
</organism>
<accession>A0AAF0X873</accession>
<dbReference type="CDD" id="cd22157">
    <property type="entry name" value="F-box_AtFBW1-like"/>
    <property type="match status" value="1"/>
</dbReference>
<dbReference type="Gene3D" id="1.20.1280.50">
    <property type="match status" value="1"/>
</dbReference>
<reference evidence="2" key="1">
    <citation type="journal article" date="2016" name="Nat. Genet.">
        <title>A high-quality carrot genome assembly provides new insights into carotenoid accumulation and asterid genome evolution.</title>
        <authorList>
            <person name="Iorizzo M."/>
            <person name="Ellison S."/>
            <person name="Senalik D."/>
            <person name="Zeng P."/>
            <person name="Satapoomin P."/>
            <person name="Huang J."/>
            <person name="Bowman M."/>
            <person name="Iovene M."/>
            <person name="Sanseverino W."/>
            <person name="Cavagnaro P."/>
            <person name="Yildiz M."/>
            <person name="Macko-Podgorni A."/>
            <person name="Moranska E."/>
            <person name="Grzebelus E."/>
            <person name="Grzebelus D."/>
            <person name="Ashrafi H."/>
            <person name="Zheng Z."/>
            <person name="Cheng S."/>
            <person name="Spooner D."/>
            <person name="Van Deynze A."/>
            <person name="Simon P."/>
        </authorList>
    </citation>
    <scope>NUCLEOTIDE SEQUENCE</scope>
    <source>
        <tissue evidence="2">Leaf</tissue>
    </source>
</reference>
<dbReference type="Pfam" id="PF00646">
    <property type="entry name" value="F-box"/>
    <property type="match status" value="1"/>
</dbReference>
<sequence length="429" mass="49154">MTKNPKRSLSDFPEEIITEILVRLPVKSVLQCKSVCKPWLHTISNPNFIKSHLHHAITASRYDPTLLNIINVTQLALLAIEPLLLFADPAELQQQQRRQLVNQALDDADSQDLSGSPLQLARLDIPGRLGLSQFVGCCNGIICLCNNDDDVYLWNPSIKMFREIVFPNRDGKISATVGFGYDRISNEYKLLRFVYESRDGVVPMAKVYYVNADYCREFQSPNLKTQIYPVAQSNIVVNNVLYFVGGDQLVSFDLHEEAFELVAFPNIIQKKMSDVMDFEGSVAIVFESGTGVDLWTLDTVSGVFSWTKKFSMEYGLDDLDTEIWLSCYLGAKQFYGWKLLNGNYFVYEILYDYEKKNIKYYSLGEEYVKIYRTSEELEAMIRLLLEDSIVPVHTAFKYTETLVSLDRFEPVENARNELSTNSWGFIHES</sequence>
<dbReference type="PANTHER" id="PTHR31672:SF13">
    <property type="entry name" value="F-BOX PROTEIN CPR30-LIKE"/>
    <property type="match status" value="1"/>
</dbReference>
<dbReference type="SUPFAM" id="SSF81383">
    <property type="entry name" value="F-box domain"/>
    <property type="match status" value="1"/>
</dbReference>
<dbReference type="InterPro" id="IPR013187">
    <property type="entry name" value="F-box-assoc_dom_typ3"/>
</dbReference>
<evidence type="ECO:0000313" key="2">
    <source>
        <dbReference type="EMBL" id="WOH01666.1"/>
    </source>
</evidence>
<dbReference type="NCBIfam" id="TIGR01640">
    <property type="entry name" value="F_box_assoc_1"/>
    <property type="match status" value="1"/>
</dbReference>
<dbReference type="InterPro" id="IPR036047">
    <property type="entry name" value="F-box-like_dom_sf"/>
</dbReference>
<dbReference type="Proteomes" id="UP000077755">
    <property type="component" value="Chromosome 5"/>
</dbReference>
<dbReference type="InterPro" id="IPR050796">
    <property type="entry name" value="SCF_F-box_component"/>
</dbReference>
<evidence type="ECO:0000259" key="1">
    <source>
        <dbReference type="PROSITE" id="PS50181"/>
    </source>
</evidence>
<proteinExistence type="predicted"/>
<gene>
    <name evidence="2" type="ORF">DCAR_0521051</name>
</gene>
<protein>
    <recommendedName>
        <fullName evidence="1">F-box domain-containing protein</fullName>
    </recommendedName>
</protein>
<evidence type="ECO:0000313" key="3">
    <source>
        <dbReference type="Proteomes" id="UP000077755"/>
    </source>
</evidence>
<dbReference type="Pfam" id="PF08268">
    <property type="entry name" value="FBA_3"/>
    <property type="match status" value="1"/>
</dbReference>